<evidence type="ECO:0000259" key="1">
    <source>
        <dbReference type="Pfam" id="PF01408"/>
    </source>
</evidence>
<dbReference type="EMBL" id="CP007139">
    <property type="protein sequence ID" value="AIE86857.1"/>
    <property type="molecule type" value="Genomic_DNA"/>
</dbReference>
<accession>A0A068NU08</accession>
<dbReference type="PANTHER" id="PTHR43249:SF1">
    <property type="entry name" value="D-GLUCOSIDE 3-DEHYDROGENASE"/>
    <property type="match status" value="1"/>
</dbReference>
<dbReference type="SUPFAM" id="SSF51735">
    <property type="entry name" value="NAD(P)-binding Rossmann-fold domains"/>
    <property type="match status" value="1"/>
</dbReference>
<dbReference type="InterPro" id="IPR055170">
    <property type="entry name" value="GFO_IDH_MocA-like_dom"/>
</dbReference>
<evidence type="ECO:0000313" key="4">
    <source>
        <dbReference type="Proteomes" id="UP000027982"/>
    </source>
</evidence>
<dbReference type="Gene3D" id="3.30.360.10">
    <property type="entry name" value="Dihydrodipicolinate Reductase, domain 2"/>
    <property type="match status" value="1"/>
</dbReference>
<dbReference type="InterPro" id="IPR000683">
    <property type="entry name" value="Gfo/Idh/MocA-like_OxRdtase_N"/>
</dbReference>
<dbReference type="Proteomes" id="UP000027982">
    <property type="component" value="Chromosome"/>
</dbReference>
<sequence>MTIPRIPVRQSSTANRDKMNSMVRLGVVGLGNMGSGHVAQMSKVQRCELTAVCDIDEAKLAKYPQFKQFGDSREMIRSGDIDAVLIAVPHYDHTTIAIDAFENGVHVLTEKPVAVHKADAQRMIDAHAKTNLVFGAMFNQRTDPHYQEIRRVVRSGELGEIQRTNWIITNWFRTATYYASGGWRATWRGEGGGVLLNQCPHNLDLFQWICGMPSRVRAYCGWGKYHDIEVEDEVTAYLEYPNGATGVFVTTTGEAPGTNRLEIVGDRGKLVYEDGKILFTRTNQSVREVLETSPESFASVPTSVTEIEVDGYGGQHVEMVQNFVDAILDGKPLLAPAPEGIHSVELANAMLFSAWTDRTIDIPLDAAAYEAALKEHIATSRYEKKAVVAAEVDLSKSWA</sequence>
<dbReference type="InterPro" id="IPR036291">
    <property type="entry name" value="NAD(P)-bd_dom_sf"/>
</dbReference>
<dbReference type="HOGENOM" id="CLU_023194_1_0_0"/>
<dbReference type="Pfam" id="PF22725">
    <property type="entry name" value="GFO_IDH_MocA_C3"/>
    <property type="match status" value="1"/>
</dbReference>
<dbReference type="eggNOG" id="COG0673">
    <property type="taxonomic scope" value="Bacteria"/>
</dbReference>
<evidence type="ECO:0000313" key="3">
    <source>
        <dbReference type="EMBL" id="AIE86857.1"/>
    </source>
</evidence>
<organism evidence="3 4">
    <name type="scientific">Fimbriimonas ginsengisoli Gsoil 348</name>
    <dbReference type="NCBI Taxonomy" id="661478"/>
    <lineage>
        <taxon>Bacteria</taxon>
        <taxon>Bacillati</taxon>
        <taxon>Armatimonadota</taxon>
        <taxon>Fimbriimonadia</taxon>
        <taxon>Fimbriimonadales</taxon>
        <taxon>Fimbriimonadaceae</taxon>
        <taxon>Fimbriimonas</taxon>
    </lineage>
</organism>
<protein>
    <submittedName>
        <fullName evidence="3">Dehydrogenase</fullName>
    </submittedName>
</protein>
<gene>
    <name evidence="3" type="ORF">OP10G_3489</name>
</gene>
<reference evidence="3 4" key="1">
    <citation type="journal article" date="2014" name="PLoS ONE">
        <title>The first complete genome sequence of the class fimbriimonadia in the phylum armatimonadetes.</title>
        <authorList>
            <person name="Hu Z.Y."/>
            <person name="Wang Y.Z."/>
            <person name="Im W.T."/>
            <person name="Wang S.Y."/>
            <person name="Zhao G.P."/>
            <person name="Zheng H.J."/>
            <person name="Quan Z.X."/>
        </authorList>
    </citation>
    <scope>NUCLEOTIDE SEQUENCE [LARGE SCALE GENOMIC DNA]</scope>
    <source>
        <strain evidence="3">Gsoil 348</strain>
    </source>
</reference>
<dbReference type="STRING" id="661478.OP10G_3489"/>
<dbReference type="RefSeq" id="WP_227624964.1">
    <property type="nucleotide sequence ID" value="NZ_CP007139.1"/>
</dbReference>
<feature type="domain" description="GFO/IDH/MocA-like oxidoreductase" evidence="2">
    <location>
        <begin position="146"/>
        <end position="270"/>
    </location>
</feature>
<evidence type="ECO:0000259" key="2">
    <source>
        <dbReference type="Pfam" id="PF22725"/>
    </source>
</evidence>
<feature type="domain" description="Gfo/Idh/MocA-like oxidoreductase N-terminal" evidence="1">
    <location>
        <begin position="24"/>
        <end position="134"/>
    </location>
</feature>
<dbReference type="InterPro" id="IPR052515">
    <property type="entry name" value="Gfo/Idh/MocA_Oxidoreductase"/>
</dbReference>
<dbReference type="AlphaFoldDB" id="A0A068NU08"/>
<proteinExistence type="predicted"/>
<dbReference type="KEGG" id="fgi:OP10G_3489"/>
<dbReference type="Gene3D" id="3.40.50.720">
    <property type="entry name" value="NAD(P)-binding Rossmann-like Domain"/>
    <property type="match status" value="1"/>
</dbReference>
<dbReference type="GO" id="GO:0000166">
    <property type="term" value="F:nucleotide binding"/>
    <property type="evidence" value="ECO:0007669"/>
    <property type="project" value="InterPro"/>
</dbReference>
<dbReference type="SUPFAM" id="SSF55347">
    <property type="entry name" value="Glyceraldehyde-3-phosphate dehydrogenase-like, C-terminal domain"/>
    <property type="match status" value="1"/>
</dbReference>
<dbReference type="Pfam" id="PF01408">
    <property type="entry name" value="GFO_IDH_MocA"/>
    <property type="match status" value="1"/>
</dbReference>
<dbReference type="PANTHER" id="PTHR43249">
    <property type="entry name" value="UDP-N-ACETYL-2-AMINO-2-DEOXY-D-GLUCURONATE OXIDASE"/>
    <property type="match status" value="1"/>
</dbReference>
<name>A0A068NU08_FIMGI</name>
<keyword evidence="4" id="KW-1185">Reference proteome</keyword>